<dbReference type="AlphaFoldDB" id="A0A401IIR9"/>
<evidence type="ECO:0000313" key="2">
    <source>
        <dbReference type="Proteomes" id="UP000287247"/>
    </source>
</evidence>
<proteinExistence type="predicted"/>
<evidence type="ECO:0000313" key="1">
    <source>
        <dbReference type="EMBL" id="GBF81177.1"/>
    </source>
</evidence>
<name>A0A401IIR9_APHSA</name>
<dbReference type="RefSeq" id="WP_124971146.1">
    <property type="nucleotide sequence ID" value="NZ_BDQK01000013.1"/>
</dbReference>
<dbReference type="OrthoDB" id="512749at2"/>
<accession>A0A401IIR9</accession>
<organism evidence="1 2">
    <name type="scientific">Aphanothece sacrum FPU1</name>
    <dbReference type="NCBI Taxonomy" id="1920663"/>
    <lineage>
        <taxon>Bacteria</taxon>
        <taxon>Bacillati</taxon>
        <taxon>Cyanobacteriota</taxon>
        <taxon>Cyanophyceae</taxon>
        <taxon>Oscillatoriophycideae</taxon>
        <taxon>Chroococcales</taxon>
        <taxon>Aphanothecaceae</taxon>
        <taxon>Aphanothece</taxon>
    </lineage>
</organism>
<comment type="caution">
    <text evidence="1">The sequence shown here is derived from an EMBL/GenBank/DDBJ whole genome shotgun (WGS) entry which is preliminary data.</text>
</comment>
<protein>
    <submittedName>
        <fullName evidence="1">Transposase IS607 family protein</fullName>
    </submittedName>
</protein>
<sequence>MKLKVKNQLTVTRIAILGTQKLNKWKSDELDLIALRLGQLRSDLWNEFGSLKAWGVSKFEIDKQLRTRRVDGQKLLSARTAASKDKYQLPAKLWEATLYDVIDDIHLVQAACVEKVMKYLGQSFQPFQAKKGVLQLTLESREWLEHPKLCTLVRKFWYRGHTKVCNQIIIKAFDTKIDDKGVVWLRFGGLTKGKTLKLPTTLPTEVKCQLRLIKRNGRWEIHYTTNIQKASKKTEGKIIGCDRGYTEVYATSSNDGARFLGNNFGKIQTEETDYRTAKQVKRNKIRSVFNKAISQGNGAKADRIKRNNLGFSKWNNRETSFKGKIQTIVFTATHDLMTNAIKVAFEDLTEQIKSKKPMRKRMKRNVSSWCKGIVTNALKQVSTRTGCTVVSVNCAYTSQLDSRFATLTGSRNGDKFTGHDGVVMHSDTNAADNVLARMSDVEITRYMKHSDVKVILLKRTQKFQDSLLKTEAPSGKDKPQTLEPTRKLTSKVNQRANYKQLTLFDLG</sequence>
<dbReference type="Proteomes" id="UP000287247">
    <property type="component" value="Unassembled WGS sequence"/>
</dbReference>
<dbReference type="EMBL" id="BDQK01000013">
    <property type="protein sequence ID" value="GBF81177.1"/>
    <property type="molecule type" value="Genomic_DNA"/>
</dbReference>
<reference evidence="2" key="1">
    <citation type="submission" date="2017-05" db="EMBL/GenBank/DDBJ databases">
        <title>Physiological properties and genetic analysis related to exopolysaccharide production of fresh-water unicellular cyanobacterium Aphanothece sacrum, Suizenji Nori, that has been cultured as a food source in Japan.</title>
        <authorList>
            <person name="Kanesaki Y."/>
            <person name="Yoshikawa S."/>
            <person name="Ohki K."/>
        </authorList>
    </citation>
    <scope>NUCLEOTIDE SEQUENCE [LARGE SCALE GENOMIC DNA]</scope>
    <source>
        <strain evidence="2">FPU1</strain>
    </source>
</reference>
<gene>
    <name evidence="1" type="ORF">AsFPU1_2589</name>
</gene>
<keyword evidence="2" id="KW-1185">Reference proteome</keyword>